<sequence>MRMTQEWRLLLLLMEAHHRNISFMEMVRMEVMLCPECCCWNVTKYEQPQTAGVNIHSVVAAAFWSQQPLASRKYASSTIIPACNVVVDLSNNAKDLIDNELFLFPLVGSYSFLMCPLISDSGIIGVNGCLGSKGPKAVATAERNATVLIARTGARDPSVVPYMPHFCCSTISCWNLSRVSMHC</sequence>
<name>A0A8S0QNN0_OLEEU</name>
<dbReference type="GO" id="GO:0051225">
    <property type="term" value="P:spindle assembly"/>
    <property type="evidence" value="ECO:0007669"/>
    <property type="project" value="InterPro"/>
</dbReference>
<keyword evidence="2" id="KW-1185">Reference proteome</keyword>
<dbReference type="OrthoDB" id="1746293at2759"/>
<dbReference type="Gramene" id="OE9A020215T1">
    <property type="protein sequence ID" value="OE9A020215C1"/>
    <property type="gene ID" value="OE9A020215"/>
</dbReference>
<dbReference type="EMBL" id="CACTIH010001913">
    <property type="protein sequence ID" value="CAA2968565.1"/>
    <property type="molecule type" value="Genomic_DNA"/>
</dbReference>
<dbReference type="PANTHER" id="PTHR34968">
    <property type="entry name" value="AUGMIN SUBUNIT 5"/>
    <property type="match status" value="1"/>
</dbReference>
<dbReference type="InterPro" id="IPR044706">
    <property type="entry name" value="AUG5_plant"/>
</dbReference>
<dbReference type="GO" id="GO:0005876">
    <property type="term" value="C:spindle microtubule"/>
    <property type="evidence" value="ECO:0007669"/>
    <property type="project" value="InterPro"/>
</dbReference>
<dbReference type="AlphaFoldDB" id="A0A8S0QNN0"/>
<protein>
    <submittedName>
        <fullName evidence="1">AUGMIN subunit 5</fullName>
    </submittedName>
</protein>
<dbReference type="InterPro" id="IPR029131">
    <property type="entry name" value="HAUS5"/>
</dbReference>
<organism evidence="1 2">
    <name type="scientific">Olea europaea subsp. europaea</name>
    <dbReference type="NCBI Taxonomy" id="158383"/>
    <lineage>
        <taxon>Eukaryota</taxon>
        <taxon>Viridiplantae</taxon>
        <taxon>Streptophyta</taxon>
        <taxon>Embryophyta</taxon>
        <taxon>Tracheophyta</taxon>
        <taxon>Spermatophyta</taxon>
        <taxon>Magnoliopsida</taxon>
        <taxon>eudicotyledons</taxon>
        <taxon>Gunneridae</taxon>
        <taxon>Pentapetalae</taxon>
        <taxon>asterids</taxon>
        <taxon>lamiids</taxon>
        <taxon>Lamiales</taxon>
        <taxon>Oleaceae</taxon>
        <taxon>Oleeae</taxon>
        <taxon>Olea</taxon>
    </lineage>
</organism>
<proteinExistence type="predicted"/>
<dbReference type="Proteomes" id="UP000594638">
    <property type="component" value="Unassembled WGS sequence"/>
</dbReference>
<dbReference type="GO" id="GO:0070652">
    <property type="term" value="C:HAUS complex"/>
    <property type="evidence" value="ECO:0007669"/>
    <property type="project" value="InterPro"/>
</dbReference>
<dbReference type="PANTHER" id="PTHR34968:SF1">
    <property type="entry name" value="AUGMIN SUBUNIT 5"/>
    <property type="match status" value="1"/>
</dbReference>
<gene>
    <name evidence="1" type="ORF">OLEA9_A020215</name>
</gene>
<reference evidence="1 2" key="1">
    <citation type="submission" date="2019-12" db="EMBL/GenBank/DDBJ databases">
        <authorList>
            <person name="Alioto T."/>
            <person name="Alioto T."/>
            <person name="Gomez Garrido J."/>
        </authorList>
    </citation>
    <scope>NUCLEOTIDE SEQUENCE [LARGE SCALE GENOMIC DNA]</scope>
</reference>
<accession>A0A8S0QNN0</accession>
<comment type="caution">
    <text evidence="1">The sequence shown here is derived from an EMBL/GenBank/DDBJ whole genome shotgun (WGS) entry which is preliminary data.</text>
</comment>
<evidence type="ECO:0000313" key="2">
    <source>
        <dbReference type="Proteomes" id="UP000594638"/>
    </source>
</evidence>
<dbReference type="Pfam" id="PF14817">
    <property type="entry name" value="HAUS5"/>
    <property type="match status" value="1"/>
</dbReference>
<evidence type="ECO:0000313" key="1">
    <source>
        <dbReference type="EMBL" id="CAA2968565.1"/>
    </source>
</evidence>